<organism evidence="3 4">
    <name type="scientific">Pelagibius litoralis</name>
    <dbReference type="NCBI Taxonomy" id="374515"/>
    <lineage>
        <taxon>Bacteria</taxon>
        <taxon>Pseudomonadati</taxon>
        <taxon>Pseudomonadota</taxon>
        <taxon>Alphaproteobacteria</taxon>
        <taxon>Rhodospirillales</taxon>
        <taxon>Rhodovibrionaceae</taxon>
        <taxon>Pelagibius</taxon>
    </lineage>
</organism>
<gene>
    <name evidence="3" type="ORF">HBA54_17065</name>
</gene>
<evidence type="ECO:0000313" key="3">
    <source>
        <dbReference type="EMBL" id="NIA70321.1"/>
    </source>
</evidence>
<comment type="caution">
    <text evidence="3">The sequence shown here is derived from an EMBL/GenBank/DDBJ whole genome shotgun (WGS) entry which is preliminary data.</text>
</comment>
<evidence type="ECO:0000259" key="2">
    <source>
        <dbReference type="Pfam" id="PF09976"/>
    </source>
</evidence>
<dbReference type="EMBL" id="JAAQPH010000013">
    <property type="protein sequence ID" value="NIA70321.1"/>
    <property type="molecule type" value="Genomic_DNA"/>
</dbReference>
<evidence type="ECO:0000313" key="4">
    <source>
        <dbReference type="Proteomes" id="UP000761264"/>
    </source>
</evidence>
<evidence type="ECO:0000256" key="1">
    <source>
        <dbReference type="SAM" id="Phobius"/>
    </source>
</evidence>
<dbReference type="RefSeq" id="WP_167226792.1">
    <property type="nucleotide sequence ID" value="NZ_JAAQPH010000013.1"/>
</dbReference>
<keyword evidence="1" id="KW-0472">Membrane</keyword>
<feature type="transmembrane region" description="Helical" evidence="1">
    <location>
        <begin position="26"/>
        <end position="45"/>
    </location>
</feature>
<dbReference type="InterPro" id="IPR018704">
    <property type="entry name" value="SecYEG/CpoB_TPR"/>
</dbReference>
<dbReference type="Pfam" id="PF09976">
    <property type="entry name" value="TPR_21"/>
    <property type="match status" value="1"/>
</dbReference>
<feature type="domain" description="Ancillary SecYEG translocon subunit/Cell division coordinator CpoB TPR" evidence="2">
    <location>
        <begin position="19"/>
        <end position="115"/>
    </location>
</feature>
<dbReference type="AlphaFoldDB" id="A0A967KGF9"/>
<protein>
    <submittedName>
        <fullName evidence="3">Tetratricopeptide repeat protein</fullName>
    </submittedName>
</protein>
<dbReference type="Proteomes" id="UP000761264">
    <property type="component" value="Unassembled WGS sequence"/>
</dbReference>
<name>A0A967KGF9_9PROT</name>
<keyword evidence="1" id="KW-1133">Transmembrane helix</keyword>
<accession>A0A967KGF9</accession>
<sequence length="214" mass="22981">MADIFKEVEEDLRRDKAADWWKRYSLYIYVAAAVVILSTAGYQGWRTYDQKLRGEQSDSYAAALAMIEEGNEAEGRRALKALSDPSGSGYPLLAALTEARLAAEAGEDVAAAETWGDLAADGSAIPAITALGDLYAVMQEMDEGDPVTLRSRLEVLAAVNAPYRFTALELLAALALREGDQDMARQHLSSITDDPNAPAGSRARAAELLSTLPG</sequence>
<reference evidence="3" key="1">
    <citation type="submission" date="2020-03" db="EMBL/GenBank/DDBJ databases">
        <title>Genome of Pelagibius litoralis DSM 21314T.</title>
        <authorList>
            <person name="Wang G."/>
        </authorList>
    </citation>
    <scope>NUCLEOTIDE SEQUENCE</scope>
    <source>
        <strain evidence="3">DSM 21314</strain>
    </source>
</reference>
<keyword evidence="1" id="KW-0812">Transmembrane</keyword>
<keyword evidence="4" id="KW-1185">Reference proteome</keyword>
<proteinExistence type="predicted"/>